<dbReference type="EMBL" id="JAKLTN010000006">
    <property type="protein sequence ID" value="MCG2578923.1"/>
    <property type="molecule type" value="Genomic_DNA"/>
</dbReference>
<sequence>MNGKQVRVLVWDWPTRLFHWLLAVSVVAAIVSGEVGGSLIECHGRIGLFIVGLLAFRLAWGVVGSTYARFGHFFPTPAKIRAYLQGDWRGHGHNPLGAFSVFALLGVLVIQVGTGLFANDDIAFSGPLSSLVELAVSNRLTGLHHLSGKVLLLLIGLHVGAIAFYFRIKKDNLVKPMLTGWKDADHGVSATGGGLPALLLALAVALGAVYGASGLWLPEPPPAPAAETPNW</sequence>
<reference evidence="8" key="1">
    <citation type="submission" date="2022-01" db="EMBL/GenBank/DDBJ databases">
        <authorList>
            <person name="Jo J.-H."/>
            <person name="Im W.-T."/>
        </authorList>
    </citation>
    <scope>NUCLEOTIDE SEQUENCE</scope>
    <source>
        <strain evidence="8">XY25</strain>
    </source>
</reference>
<name>A0ABS9K6X4_9RHOO</name>
<gene>
    <name evidence="8" type="ORF">LZ012_18165</name>
</gene>
<protein>
    <submittedName>
        <fullName evidence="8">Cytochrome b/b6 domain-containing protein</fullName>
    </submittedName>
</protein>
<evidence type="ECO:0000256" key="3">
    <source>
        <dbReference type="ARBA" id="ARBA00022692"/>
    </source>
</evidence>
<dbReference type="Gene3D" id="1.20.950.20">
    <property type="entry name" value="Transmembrane di-heme cytochromes, Chain C"/>
    <property type="match status" value="1"/>
</dbReference>
<dbReference type="Pfam" id="PF01292">
    <property type="entry name" value="Ni_hydr_CYTB"/>
    <property type="match status" value="1"/>
</dbReference>
<evidence type="ECO:0000256" key="2">
    <source>
        <dbReference type="ARBA" id="ARBA00022475"/>
    </source>
</evidence>
<dbReference type="Proteomes" id="UP001165384">
    <property type="component" value="Unassembled WGS sequence"/>
</dbReference>
<dbReference type="InterPro" id="IPR011577">
    <property type="entry name" value="Cyt_b561_bac/Ni-Hgenase"/>
</dbReference>
<proteinExistence type="predicted"/>
<dbReference type="PANTHER" id="PTHR30485">
    <property type="entry name" value="NI/FE-HYDROGENASE 1 B-TYPE CYTOCHROME SUBUNIT"/>
    <property type="match status" value="1"/>
</dbReference>
<evidence type="ECO:0000259" key="7">
    <source>
        <dbReference type="Pfam" id="PF01292"/>
    </source>
</evidence>
<keyword evidence="9" id="KW-1185">Reference proteome</keyword>
<dbReference type="SUPFAM" id="SSF81342">
    <property type="entry name" value="Transmembrane di-heme cytochromes"/>
    <property type="match status" value="1"/>
</dbReference>
<feature type="transmembrane region" description="Helical" evidence="6">
    <location>
        <begin position="96"/>
        <end position="118"/>
    </location>
</feature>
<dbReference type="PANTHER" id="PTHR30485:SF2">
    <property type="entry name" value="BLL0597 PROTEIN"/>
    <property type="match status" value="1"/>
</dbReference>
<feature type="transmembrane region" description="Helical" evidence="6">
    <location>
        <begin position="187"/>
        <end position="212"/>
    </location>
</feature>
<dbReference type="RefSeq" id="WP_275712338.1">
    <property type="nucleotide sequence ID" value="NZ_JAKLTN010000006.1"/>
</dbReference>
<keyword evidence="4 6" id="KW-1133">Transmembrane helix</keyword>
<evidence type="ECO:0000313" key="8">
    <source>
        <dbReference type="EMBL" id="MCG2578923.1"/>
    </source>
</evidence>
<accession>A0ABS9K6X4</accession>
<evidence type="ECO:0000256" key="4">
    <source>
        <dbReference type="ARBA" id="ARBA00022989"/>
    </source>
</evidence>
<evidence type="ECO:0000313" key="9">
    <source>
        <dbReference type="Proteomes" id="UP001165384"/>
    </source>
</evidence>
<feature type="transmembrane region" description="Helical" evidence="6">
    <location>
        <begin position="20"/>
        <end position="40"/>
    </location>
</feature>
<keyword evidence="5 6" id="KW-0472">Membrane</keyword>
<organism evidence="8 9">
    <name type="scientific">Dechloromonas hankyongensis</name>
    <dbReference type="NCBI Taxonomy" id="2908002"/>
    <lineage>
        <taxon>Bacteria</taxon>
        <taxon>Pseudomonadati</taxon>
        <taxon>Pseudomonadota</taxon>
        <taxon>Betaproteobacteria</taxon>
        <taxon>Rhodocyclales</taxon>
        <taxon>Azonexaceae</taxon>
        <taxon>Dechloromonas</taxon>
    </lineage>
</organism>
<feature type="domain" description="Cytochrome b561 bacterial/Ni-hydrogenase" evidence="7">
    <location>
        <begin position="10"/>
        <end position="180"/>
    </location>
</feature>
<dbReference type="InterPro" id="IPR016174">
    <property type="entry name" value="Di-haem_cyt_TM"/>
</dbReference>
<dbReference type="InterPro" id="IPR051542">
    <property type="entry name" value="Hydrogenase_cytochrome"/>
</dbReference>
<feature type="transmembrane region" description="Helical" evidence="6">
    <location>
        <begin position="46"/>
        <end position="70"/>
    </location>
</feature>
<evidence type="ECO:0000256" key="1">
    <source>
        <dbReference type="ARBA" id="ARBA00004651"/>
    </source>
</evidence>
<keyword evidence="3 6" id="KW-0812">Transmembrane</keyword>
<comment type="subcellular location">
    <subcellularLocation>
        <location evidence="1">Cell membrane</location>
        <topology evidence="1">Multi-pass membrane protein</topology>
    </subcellularLocation>
</comment>
<evidence type="ECO:0000256" key="6">
    <source>
        <dbReference type="SAM" id="Phobius"/>
    </source>
</evidence>
<comment type="caution">
    <text evidence="8">The sequence shown here is derived from an EMBL/GenBank/DDBJ whole genome shotgun (WGS) entry which is preliminary data.</text>
</comment>
<feature type="transmembrane region" description="Helical" evidence="6">
    <location>
        <begin position="146"/>
        <end position="166"/>
    </location>
</feature>
<keyword evidence="2" id="KW-1003">Cell membrane</keyword>
<evidence type="ECO:0000256" key="5">
    <source>
        <dbReference type="ARBA" id="ARBA00023136"/>
    </source>
</evidence>